<protein>
    <recommendedName>
        <fullName evidence="3">Pyridoxamine 5'-phosphate oxidase family protein</fullName>
    </recommendedName>
</protein>
<dbReference type="EMBL" id="JBHUFV010000043">
    <property type="protein sequence ID" value="MFD1935338.1"/>
    <property type="molecule type" value="Genomic_DNA"/>
</dbReference>
<keyword evidence="2" id="KW-1185">Reference proteome</keyword>
<evidence type="ECO:0008006" key="3">
    <source>
        <dbReference type="Google" id="ProtNLM"/>
    </source>
</evidence>
<reference evidence="2" key="1">
    <citation type="journal article" date="2019" name="Int. J. Syst. Evol. Microbiol.">
        <title>The Global Catalogue of Microorganisms (GCM) 10K type strain sequencing project: providing services to taxonomists for standard genome sequencing and annotation.</title>
        <authorList>
            <consortium name="The Broad Institute Genomics Platform"/>
            <consortium name="The Broad Institute Genome Sequencing Center for Infectious Disease"/>
            <person name="Wu L."/>
            <person name="Ma J."/>
        </authorList>
    </citation>
    <scope>NUCLEOTIDE SEQUENCE [LARGE SCALE GENOMIC DNA]</scope>
    <source>
        <strain evidence="2">ICMP 6774ER</strain>
    </source>
</reference>
<sequence>MRHNSDYLLDDDERIRAFVHDHPWATLLSGTPRGGLVCSHLPVGGSSISVSTNQGEVPTLPSSVRTASVRELYG</sequence>
<evidence type="ECO:0000313" key="2">
    <source>
        <dbReference type="Proteomes" id="UP001597368"/>
    </source>
</evidence>
<gene>
    <name evidence="1" type="ORF">ACFSKW_28070</name>
</gene>
<comment type="caution">
    <text evidence="1">The sequence shown here is derived from an EMBL/GenBank/DDBJ whole genome shotgun (WGS) entry which is preliminary data.</text>
</comment>
<proteinExistence type="predicted"/>
<accession>A0ABW4T1L7</accession>
<dbReference type="RefSeq" id="WP_379575457.1">
    <property type="nucleotide sequence ID" value="NZ_JBHUFV010000043.1"/>
</dbReference>
<organism evidence="1 2">
    <name type="scientific">Nonomuraea mangrovi</name>
    <dbReference type="NCBI Taxonomy" id="2316207"/>
    <lineage>
        <taxon>Bacteria</taxon>
        <taxon>Bacillati</taxon>
        <taxon>Actinomycetota</taxon>
        <taxon>Actinomycetes</taxon>
        <taxon>Streptosporangiales</taxon>
        <taxon>Streptosporangiaceae</taxon>
        <taxon>Nonomuraea</taxon>
    </lineage>
</organism>
<name>A0ABW4T1L7_9ACTN</name>
<dbReference type="Proteomes" id="UP001597368">
    <property type="component" value="Unassembled WGS sequence"/>
</dbReference>
<evidence type="ECO:0000313" key="1">
    <source>
        <dbReference type="EMBL" id="MFD1935338.1"/>
    </source>
</evidence>